<organism evidence="2 3">
    <name type="scientific">Plasmodium gallinaceum</name>
    <dbReference type="NCBI Taxonomy" id="5849"/>
    <lineage>
        <taxon>Eukaryota</taxon>
        <taxon>Sar</taxon>
        <taxon>Alveolata</taxon>
        <taxon>Apicomplexa</taxon>
        <taxon>Aconoidasida</taxon>
        <taxon>Haemosporida</taxon>
        <taxon>Plasmodiidae</taxon>
        <taxon>Plasmodium</taxon>
        <taxon>Plasmodium (Haemamoeba)</taxon>
    </lineage>
</organism>
<comment type="caution">
    <text evidence="2">The sequence shown here is derived from an EMBL/GenBank/DDBJ whole genome shotgun (WGS) entry which is preliminary data.</text>
</comment>
<gene>
    <name evidence="2" type="ORF">PGAL8A_00195200</name>
</gene>
<dbReference type="GeneID" id="39730479"/>
<proteinExistence type="predicted"/>
<dbReference type="AlphaFoldDB" id="A0A1J1GPX3"/>
<keyword evidence="3" id="KW-1185">Reference proteome</keyword>
<protein>
    <recommendedName>
        <fullName evidence="4">KELT protein</fullName>
    </recommendedName>
</protein>
<evidence type="ECO:0008006" key="4">
    <source>
        <dbReference type="Google" id="ProtNLM"/>
    </source>
</evidence>
<dbReference type="Proteomes" id="UP000220797">
    <property type="component" value="Unassembled WGS sequence"/>
</dbReference>
<feature type="region of interest" description="Disordered" evidence="1">
    <location>
        <begin position="42"/>
        <end position="122"/>
    </location>
</feature>
<evidence type="ECO:0000313" key="3">
    <source>
        <dbReference type="Proteomes" id="UP000220797"/>
    </source>
</evidence>
<dbReference type="VEuPathDB" id="PlasmoDB:PGAL8A_00195200"/>
<dbReference type="OrthoDB" id="376180at2759"/>
<feature type="compositionally biased region" description="Basic and acidic residues" evidence="1">
    <location>
        <begin position="58"/>
        <end position="73"/>
    </location>
</feature>
<reference evidence="2" key="1">
    <citation type="submission" date="2015-04" db="EMBL/GenBank/DDBJ databases">
        <authorList>
            <consortium name="Pathogen Informatics"/>
        </authorList>
    </citation>
    <scope>NUCLEOTIDE SEQUENCE [LARGE SCALE GENOMIC DNA]</scope>
    <source>
        <strain evidence="2">8A</strain>
    </source>
</reference>
<evidence type="ECO:0000313" key="2">
    <source>
        <dbReference type="EMBL" id="CRG94557.1"/>
    </source>
</evidence>
<name>A0A1J1GPX3_PLAGA</name>
<dbReference type="OMA" id="NRCVRKV"/>
<sequence>MNYFYRISILLFYFHAQSHINKCIKKISLSEEFAKHALKSNSTDDIHDNESTTEVVEDTDHSSESPKSEELKEMGAVGGCEKESTDEIESNQVENTFKKKNNIRKNKKRSKKRVENKQKEDEIPSRKLIKDVLRLQKIPQENSLSVNKEELKEFEVVITALNKVNENLNNSFIEKFLAFGIRKEHAKGLNEEFPIYLGSKINFTNMEKPFGTEFKNLNAANKLELNDTLFFDNFMSINLYKFLNETYVGNLPLEKVPIMYYMKNINYLPYNIQILSFLNSKCTLQNILSKIPTLITLYLESDNPEICDFNERDSSLIHKENVRIINFLERLRANKRFRYFTEDEYAKLNRIISYAERNINLMQRITIGYNVKIDVINDGISNFLNKISLDDKLLSRDNIIISCIFYILSYCIEFAKPLYEKILKRKRYTYEELFFISSNLNMYINILEFLEHNSKLCNDFHNHFRDLEAYYPRVKSGETLLFFYNYIMIKINIMSIIYNINKLFLRITFCERMVEKYKKHNYSEYGDIMNELQYILNTSVHLIT</sequence>
<evidence type="ECO:0000256" key="1">
    <source>
        <dbReference type="SAM" id="MobiDB-lite"/>
    </source>
</evidence>
<dbReference type="RefSeq" id="XP_028527372.1">
    <property type="nucleotide sequence ID" value="XM_028670639.1"/>
</dbReference>
<accession>A0A1J1GPX3</accession>
<feature type="compositionally biased region" description="Basic and acidic residues" evidence="1">
    <location>
        <begin position="113"/>
        <end position="122"/>
    </location>
</feature>
<dbReference type="EMBL" id="CVMV01000032">
    <property type="protein sequence ID" value="CRG94557.1"/>
    <property type="molecule type" value="Genomic_DNA"/>
</dbReference>
<feature type="compositionally biased region" description="Basic residues" evidence="1">
    <location>
        <begin position="98"/>
        <end position="112"/>
    </location>
</feature>